<dbReference type="Gene3D" id="1.20.1080.10">
    <property type="entry name" value="Glycerol uptake facilitator protein"/>
    <property type="match status" value="1"/>
</dbReference>
<gene>
    <name evidence="10" type="ORF">Gorai_019601</name>
</gene>
<proteinExistence type="inferred from homology"/>
<comment type="caution">
    <text evidence="10">The sequence shown here is derived from an EMBL/GenBank/DDBJ whole genome shotgun (WGS) entry which is preliminary data.</text>
</comment>
<dbReference type="GO" id="GO:0015250">
    <property type="term" value="F:water channel activity"/>
    <property type="evidence" value="ECO:0007669"/>
    <property type="project" value="InterPro"/>
</dbReference>
<evidence type="ECO:0000256" key="3">
    <source>
        <dbReference type="ARBA" id="ARBA00022692"/>
    </source>
</evidence>
<dbReference type="InterPro" id="IPR044222">
    <property type="entry name" value="SIP1-1/2-like"/>
</dbReference>
<evidence type="ECO:0000313" key="10">
    <source>
        <dbReference type="EMBL" id="MBA0590912.1"/>
    </source>
</evidence>
<comment type="subcellular location">
    <subcellularLocation>
        <location evidence="1">Membrane</location>
        <topology evidence="1">Multi-pass membrane protein</topology>
    </subcellularLocation>
</comment>
<evidence type="ECO:0000256" key="7">
    <source>
        <dbReference type="ARBA" id="ARBA00024030"/>
    </source>
</evidence>
<dbReference type="PANTHER" id="PTHR46739:SF3">
    <property type="entry name" value="AQUAPORIN SIP1-1"/>
    <property type="match status" value="1"/>
</dbReference>
<evidence type="ECO:0000256" key="1">
    <source>
        <dbReference type="ARBA" id="ARBA00004141"/>
    </source>
</evidence>
<feature type="transmembrane region" description="Helical" evidence="9">
    <location>
        <begin position="165"/>
        <end position="183"/>
    </location>
</feature>
<evidence type="ECO:0000256" key="6">
    <source>
        <dbReference type="ARBA" id="ARBA00023136"/>
    </source>
</evidence>
<name>A0A7J8PPX7_GOSRA</name>
<dbReference type="AlphaFoldDB" id="A0A7J8PPX7"/>
<dbReference type="Pfam" id="PF00230">
    <property type="entry name" value="MIP"/>
    <property type="match status" value="1"/>
</dbReference>
<dbReference type="EMBL" id="JABEZZ010000007">
    <property type="protein sequence ID" value="MBA0590912.1"/>
    <property type="molecule type" value="Genomic_DNA"/>
</dbReference>
<keyword evidence="2 8" id="KW-0813">Transport</keyword>
<keyword evidence="3 8" id="KW-0812">Transmembrane</keyword>
<organism evidence="10 11">
    <name type="scientific">Gossypium raimondii</name>
    <name type="common">Peruvian cotton</name>
    <name type="synonym">Gossypium klotzschianum subsp. raimondii</name>
    <dbReference type="NCBI Taxonomy" id="29730"/>
    <lineage>
        <taxon>Eukaryota</taxon>
        <taxon>Viridiplantae</taxon>
        <taxon>Streptophyta</taxon>
        <taxon>Embryophyta</taxon>
        <taxon>Tracheophyta</taxon>
        <taxon>Spermatophyta</taxon>
        <taxon>Magnoliopsida</taxon>
        <taxon>eudicotyledons</taxon>
        <taxon>Gunneridae</taxon>
        <taxon>Pentapetalae</taxon>
        <taxon>rosids</taxon>
        <taxon>malvids</taxon>
        <taxon>Malvales</taxon>
        <taxon>Malvaceae</taxon>
        <taxon>Malvoideae</taxon>
        <taxon>Gossypium</taxon>
    </lineage>
</organism>
<feature type="transmembrane region" description="Helical" evidence="9">
    <location>
        <begin position="134"/>
        <end position="153"/>
    </location>
</feature>
<feature type="transmembrane region" description="Helical" evidence="9">
    <location>
        <begin position="39"/>
        <end position="62"/>
    </location>
</feature>
<feature type="transmembrane region" description="Helical" evidence="9">
    <location>
        <begin position="12"/>
        <end position="33"/>
    </location>
</feature>
<protein>
    <recommendedName>
        <fullName evidence="12">Aquaporin</fullName>
    </recommendedName>
</protein>
<dbReference type="PRINTS" id="PR00783">
    <property type="entry name" value="MINTRINSICP"/>
</dbReference>
<evidence type="ECO:0000256" key="2">
    <source>
        <dbReference type="ARBA" id="ARBA00022448"/>
    </source>
</evidence>
<dbReference type="PANTHER" id="PTHR46739">
    <property type="entry name" value="AQUAPORIN SIP1-1"/>
    <property type="match status" value="1"/>
</dbReference>
<keyword evidence="6 9" id="KW-0472">Membrane</keyword>
<dbReference type="Proteomes" id="UP000593578">
    <property type="component" value="Unassembled WGS sequence"/>
</dbReference>
<feature type="non-terminal residue" evidence="10">
    <location>
        <position position="1"/>
    </location>
</feature>
<accession>A0A7J8PPX7</accession>
<evidence type="ECO:0000256" key="8">
    <source>
        <dbReference type="RuleBase" id="RU000477"/>
    </source>
</evidence>
<keyword evidence="5 9" id="KW-1133">Transmembrane helix</keyword>
<evidence type="ECO:0000256" key="4">
    <source>
        <dbReference type="ARBA" id="ARBA00022737"/>
    </source>
</evidence>
<evidence type="ECO:0000256" key="9">
    <source>
        <dbReference type="SAM" id="Phobius"/>
    </source>
</evidence>
<evidence type="ECO:0008006" key="12">
    <source>
        <dbReference type="Google" id="ProtNLM"/>
    </source>
</evidence>
<reference evidence="10 11" key="1">
    <citation type="journal article" date="2019" name="Genome Biol. Evol.">
        <title>Insights into the evolution of the New World diploid cottons (Gossypium, subgenus Houzingenia) based on genome sequencing.</title>
        <authorList>
            <person name="Grover C.E."/>
            <person name="Arick M.A. 2nd"/>
            <person name="Thrash A."/>
            <person name="Conover J.L."/>
            <person name="Sanders W.S."/>
            <person name="Peterson D.G."/>
            <person name="Frelichowski J.E."/>
            <person name="Scheffler J.A."/>
            <person name="Scheffler B.E."/>
            <person name="Wendel J.F."/>
        </authorList>
    </citation>
    <scope>NUCLEOTIDE SEQUENCE [LARGE SCALE GENOMIC DNA]</scope>
    <source>
        <strain evidence="10">8</strain>
        <tissue evidence="10">Leaf</tissue>
    </source>
</reference>
<dbReference type="InterPro" id="IPR000425">
    <property type="entry name" value="MIP"/>
</dbReference>
<comment type="similarity">
    <text evidence="7">Belongs to the MIP/aquaporin (TC 1.A.8) family. SIP (TC 1.A.8.10) subfamily.</text>
</comment>
<dbReference type="SUPFAM" id="SSF81338">
    <property type="entry name" value="Aquaporin-like"/>
    <property type="match status" value="1"/>
</dbReference>
<sequence>MRPIKIAFGDMLITFMWVFCSSMFGLFTSWIATAIGVQAISWAPIVIITFIIFVFVFIFNIIGGFLGGASFNPTGTASFYAAGVGDDSLISMGLRFPAQAAGAVGGALAITEVMPEQYKHMIVAPSLKVDTHTGAIAEGVLTFVITLAVLFIILKGPKSEIFKTWLLAIATVAIVLSGTAYTGPSMNPAN</sequence>
<dbReference type="GO" id="GO:0016020">
    <property type="term" value="C:membrane"/>
    <property type="evidence" value="ECO:0007669"/>
    <property type="project" value="UniProtKB-SubCell"/>
</dbReference>
<keyword evidence="4" id="KW-0677">Repeat</keyword>
<dbReference type="InterPro" id="IPR023271">
    <property type="entry name" value="Aquaporin-like"/>
</dbReference>
<evidence type="ECO:0000313" key="11">
    <source>
        <dbReference type="Proteomes" id="UP000593578"/>
    </source>
</evidence>
<evidence type="ECO:0000256" key="5">
    <source>
        <dbReference type="ARBA" id="ARBA00022989"/>
    </source>
</evidence>